<feature type="signal peptide" evidence="2">
    <location>
        <begin position="1"/>
        <end position="20"/>
    </location>
</feature>
<dbReference type="Pfam" id="PF13505">
    <property type="entry name" value="OMP_b-brl"/>
    <property type="match status" value="1"/>
</dbReference>
<evidence type="ECO:0000259" key="3">
    <source>
        <dbReference type="Pfam" id="PF13505"/>
    </source>
</evidence>
<gene>
    <name evidence="4" type="ORF">HIV01_014590</name>
</gene>
<dbReference type="InterPro" id="IPR027385">
    <property type="entry name" value="Beta-barrel_OMP"/>
</dbReference>
<evidence type="ECO:0000256" key="1">
    <source>
        <dbReference type="ARBA" id="ARBA00022729"/>
    </source>
</evidence>
<dbReference type="RefSeq" id="WP_200608255.1">
    <property type="nucleotide sequence ID" value="NZ_CP071517.1"/>
</dbReference>
<proteinExistence type="predicted"/>
<dbReference type="SUPFAM" id="SSF56935">
    <property type="entry name" value="Porins"/>
    <property type="match status" value="1"/>
</dbReference>
<reference evidence="4 5" key="1">
    <citation type="submission" date="2021-02" db="EMBL/GenBank/DDBJ databases">
        <title>Lysobacter arenosi sp. nov., isolated from soil of gangwondo yeongwol, south Korea.</title>
        <authorList>
            <person name="Kim K.R."/>
            <person name="Kim K.H."/>
            <person name="Jeon C.O."/>
        </authorList>
    </citation>
    <scope>NUCLEOTIDE SEQUENCE [LARGE SCALE GENOMIC DNA]</scope>
    <source>
        <strain evidence="4 5">R7</strain>
    </source>
</reference>
<feature type="chain" id="PRO_5046051902" evidence="2">
    <location>
        <begin position="21"/>
        <end position="211"/>
    </location>
</feature>
<evidence type="ECO:0000313" key="5">
    <source>
        <dbReference type="Proteomes" id="UP000663400"/>
    </source>
</evidence>
<organism evidence="4 5">
    <name type="scientific">Lysobacter arenosi</name>
    <dbReference type="NCBI Taxonomy" id="2795387"/>
    <lineage>
        <taxon>Bacteria</taxon>
        <taxon>Pseudomonadati</taxon>
        <taxon>Pseudomonadota</taxon>
        <taxon>Gammaproteobacteria</taxon>
        <taxon>Lysobacterales</taxon>
        <taxon>Lysobacteraceae</taxon>
        <taxon>Lysobacter</taxon>
    </lineage>
</organism>
<name>A0ABX7RAJ7_9GAMM</name>
<accession>A0ABX7RAJ7</accession>
<evidence type="ECO:0000313" key="4">
    <source>
        <dbReference type="EMBL" id="QSX74402.1"/>
    </source>
</evidence>
<dbReference type="Gene3D" id="2.40.160.10">
    <property type="entry name" value="Porin"/>
    <property type="match status" value="1"/>
</dbReference>
<keyword evidence="1 2" id="KW-0732">Signal</keyword>
<dbReference type="InterPro" id="IPR023614">
    <property type="entry name" value="Porin_dom_sf"/>
</dbReference>
<dbReference type="EMBL" id="CP071517">
    <property type="protein sequence ID" value="QSX74402.1"/>
    <property type="molecule type" value="Genomic_DNA"/>
</dbReference>
<dbReference type="Proteomes" id="UP000663400">
    <property type="component" value="Chromosome"/>
</dbReference>
<evidence type="ECO:0000256" key="2">
    <source>
        <dbReference type="SAM" id="SignalP"/>
    </source>
</evidence>
<sequence length="211" mass="22467">MKKQLILALAIAAAPFAASADGHSYTYIEGGYAQLNQELPQVEGFRIDDAEAAGFFIGGSAALGETFHVFGSYRNGDDDIGVSSPVFGDLGDAGIDMNQAIVGLGYHHSLSQRTDLITELSYLSTEIDVENDGEGSVDGDDFRVAVGVRHLIADNVDIWAKGNYTDGDVYDSAFSATLGLQYHLTPVWGIVGEAELGDEFTQVTVGMRASF</sequence>
<feature type="domain" description="Outer membrane protein beta-barrel" evidence="3">
    <location>
        <begin position="7"/>
        <end position="166"/>
    </location>
</feature>
<protein>
    <submittedName>
        <fullName evidence="4">Outer membrane beta-barrel protein</fullName>
    </submittedName>
</protein>
<keyword evidence="5" id="KW-1185">Reference proteome</keyword>